<evidence type="ECO:0000313" key="4">
    <source>
        <dbReference type="EMBL" id="MFD0851819.1"/>
    </source>
</evidence>
<dbReference type="InterPro" id="IPR023296">
    <property type="entry name" value="Glyco_hydro_beta-prop_sf"/>
</dbReference>
<dbReference type="PANTHER" id="PTHR42812">
    <property type="entry name" value="BETA-XYLOSIDASE"/>
    <property type="match status" value="1"/>
</dbReference>
<dbReference type="InterPro" id="IPR051795">
    <property type="entry name" value="Glycosyl_Hydrlase_43"/>
</dbReference>
<dbReference type="Gene3D" id="2.115.10.20">
    <property type="entry name" value="Glycosyl hydrolase domain, family 43"/>
    <property type="match status" value="1"/>
</dbReference>
<sequence>VCPQDLGGAIDPASYVEDDGTRYLLYKTDARETASIHVVRLSPDGLRLAGPPKRILTRSPHEPILVEAPDLVRRGDRYVLFYSAGWYFQPNYQTRYATAPSIEGPYQKAPAPLLTTEAYGGKIQGPGSSDVLSEQGGDHIVFHGIREYLGGSSVNRAMYVAALGWDGARPVVHGVPTRYEA</sequence>
<organism evidence="4 5">
    <name type="scientific">Actinomadura adrarensis</name>
    <dbReference type="NCBI Taxonomy" id="1819600"/>
    <lineage>
        <taxon>Bacteria</taxon>
        <taxon>Bacillati</taxon>
        <taxon>Actinomycetota</taxon>
        <taxon>Actinomycetes</taxon>
        <taxon>Streptosporangiales</taxon>
        <taxon>Thermomonosporaceae</taxon>
        <taxon>Actinomadura</taxon>
    </lineage>
</organism>
<comment type="caution">
    <text evidence="4">The sequence shown here is derived from an EMBL/GenBank/DDBJ whole genome shotgun (WGS) entry which is preliminary data.</text>
</comment>
<evidence type="ECO:0000313" key="5">
    <source>
        <dbReference type="Proteomes" id="UP001597083"/>
    </source>
</evidence>
<reference evidence="5" key="1">
    <citation type="journal article" date="2019" name="Int. J. Syst. Evol. Microbiol.">
        <title>The Global Catalogue of Microorganisms (GCM) 10K type strain sequencing project: providing services to taxonomists for standard genome sequencing and annotation.</title>
        <authorList>
            <consortium name="The Broad Institute Genomics Platform"/>
            <consortium name="The Broad Institute Genome Sequencing Center for Infectious Disease"/>
            <person name="Wu L."/>
            <person name="Ma J."/>
        </authorList>
    </citation>
    <scope>NUCLEOTIDE SEQUENCE [LARGE SCALE GENOMIC DNA]</scope>
    <source>
        <strain evidence="5">JCM 31696</strain>
    </source>
</reference>
<dbReference type="Proteomes" id="UP001597083">
    <property type="component" value="Unassembled WGS sequence"/>
</dbReference>
<protein>
    <submittedName>
        <fullName evidence="4">Family 43 glycosylhydrolase</fullName>
    </submittedName>
</protein>
<evidence type="ECO:0000256" key="1">
    <source>
        <dbReference type="ARBA" id="ARBA00009865"/>
    </source>
</evidence>
<dbReference type="SUPFAM" id="SSF75005">
    <property type="entry name" value="Arabinanase/levansucrase/invertase"/>
    <property type="match status" value="1"/>
</dbReference>
<feature type="non-terminal residue" evidence="4">
    <location>
        <position position="1"/>
    </location>
</feature>
<keyword evidence="5" id="KW-1185">Reference proteome</keyword>
<dbReference type="PANTHER" id="PTHR42812:SF5">
    <property type="entry name" value="ENDO-ARABINASE"/>
    <property type="match status" value="1"/>
</dbReference>
<comment type="similarity">
    <text evidence="1">Belongs to the glycosyl hydrolase 43 family.</text>
</comment>
<dbReference type="InterPro" id="IPR006710">
    <property type="entry name" value="Glyco_hydro_43"/>
</dbReference>
<proteinExistence type="inferred from homology"/>
<feature type="non-terminal residue" evidence="4">
    <location>
        <position position="181"/>
    </location>
</feature>
<name>A0ABW3CBI8_9ACTN</name>
<dbReference type="EMBL" id="JBHTIR010000812">
    <property type="protein sequence ID" value="MFD0851819.1"/>
    <property type="molecule type" value="Genomic_DNA"/>
</dbReference>
<evidence type="ECO:0000256" key="2">
    <source>
        <dbReference type="ARBA" id="ARBA00022801"/>
    </source>
</evidence>
<keyword evidence="2" id="KW-0378">Hydrolase</keyword>
<keyword evidence="3" id="KW-0326">Glycosidase</keyword>
<dbReference type="Pfam" id="PF04616">
    <property type="entry name" value="Glyco_hydro_43"/>
    <property type="match status" value="1"/>
</dbReference>
<evidence type="ECO:0000256" key="3">
    <source>
        <dbReference type="ARBA" id="ARBA00023295"/>
    </source>
</evidence>
<gene>
    <name evidence="4" type="ORF">ACFQ07_06285</name>
</gene>
<accession>A0ABW3CBI8</accession>